<proteinExistence type="predicted"/>
<feature type="region of interest" description="Disordered" evidence="2">
    <location>
        <begin position="1"/>
        <end position="37"/>
    </location>
</feature>
<feature type="compositionally biased region" description="Polar residues" evidence="2">
    <location>
        <begin position="14"/>
        <end position="23"/>
    </location>
</feature>
<accession>A0A5J4WIW5</accession>
<feature type="coiled-coil region" evidence="1">
    <location>
        <begin position="47"/>
        <end position="84"/>
    </location>
</feature>
<protein>
    <submittedName>
        <fullName evidence="3">Uncharacterized protein</fullName>
    </submittedName>
</protein>
<gene>
    <name evidence="3" type="ORF">EZS28_009798</name>
</gene>
<evidence type="ECO:0000313" key="4">
    <source>
        <dbReference type="Proteomes" id="UP000324800"/>
    </source>
</evidence>
<evidence type="ECO:0000313" key="3">
    <source>
        <dbReference type="EMBL" id="KAA6394673.1"/>
    </source>
</evidence>
<name>A0A5J4WIW5_9EUKA</name>
<feature type="non-terminal residue" evidence="3">
    <location>
        <position position="255"/>
    </location>
</feature>
<dbReference type="Proteomes" id="UP000324800">
    <property type="component" value="Unassembled WGS sequence"/>
</dbReference>
<dbReference type="AlphaFoldDB" id="A0A5J4WIW5"/>
<reference evidence="3 4" key="1">
    <citation type="submission" date="2019-03" db="EMBL/GenBank/DDBJ databases">
        <title>Single cell metagenomics reveals metabolic interactions within the superorganism composed of flagellate Streblomastix strix and complex community of Bacteroidetes bacteria on its surface.</title>
        <authorList>
            <person name="Treitli S.C."/>
            <person name="Kolisko M."/>
            <person name="Husnik F."/>
            <person name="Keeling P."/>
            <person name="Hampl V."/>
        </authorList>
    </citation>
    <scope>NUCLEOTIDE SEQUENCE [LARGE SCALE GENOMIC DNA]</scope>
    <source>
        <strain evidence="3">ST1C</strain>
    </source>
</reference>
<comment type="caution">
    <text evidence="3">The sequence shown here is derived from an EMBL/GenBank/DDBJ whole genome shotgun (WGS) entry which is preliminary data.</text>
</comment>
<feature type="coiled-coil region" evidence="1">
    <location>
        <begin position="134"/>
        <end position="234"/>
    </location>
</feature>
<evidence type="ECO:0000256" key="2">
    <source>
        <dbReference type="SAM" id="MobiDB-lite"/>
    </source>
</evidence>
<keyword evidence="1" id="KW-0175">Coiled coil</keyword>
<dbReference type="EMBL" id="SNRW01001881">
    <property type="protein sequence ID" value="KAA6394673.1"/>
    <property type="molecule type" value="Genomic_DNA"/>
</dbReference>
<evidence type="ECO:0000256" key="1">
    <source>
        <dbReference type="SAM" id="Coils"/>
    </source>
</evidence>
<sequence>MITDSSAPPPHANTPPTKTNGSYFFSPPSGDRSLNETNDQIGYEEMLNFQEKIMVELKNANETLRKEQELRKSAEINLASTSRKLDEERLITSMLRGQLDRDGKMSPSNSGSLQNFSTGMTNFGGTLSKMRVNLEVQGKQNDELKEYVEEYQKDNKRLQIELNQEKLKSSNFESRATVSEKENAEIKIKLEQSENEVIRLTEQYTEEKNQRLEAEKEKNKVNEILQQKQKIEDSGYKEKDVEVKLLNEQVFHMTD</sequence>
<organism evidence="3 4">
    <name type="scientific">Streblomastix strix</name>
    <dbReference type="NCBI Taxonomy" id="222440"/>
    <lineage>
        <taxon>Eukaryota</taxon>
        <taxon>Metamonada</taxon>
        <taxon>Preaxostyla</taxon>
        <taxon>Oxymonadida</taxon>
        <taxon>Streblomastigidae</taxon>
        <taxon>Streblomastix</taxon>
    </lineage>
</organism>